<dbReference type="PRINTS" id="PR00164">
    <property type="entry name" value="ABC2TRNSPORT"/>
</dbReference>
<reference evidence="14" key="1">
    <citation type="submission" date="2017-08" db="EMBL/GenBank/DDBJ databases">
        <title>A dynamic microbial community with high functional redundancy inhabits the cold, oxic subseafloor aquifer.</title>
        <authorList>
            <person name="Tully B.J."/>
            <person name="Wheat C.G."/>
            <person name="Glazer B.T."/>
            <person name="Huber J.A."/>
        </authorList>
    </citation>
    <scope>NUCLEOTIDE SEQUENCE [LARGE SCALE GENOMIC DNA]</scope>
</reference>
<dbReference type="InterPro" id="IPR047817">
    <property type="entry name" value="ABC2_TM_bact-type"/>
</dbReference>
<comment type="subcellular location">
    <subcellularLocation>
        <location evidence="11">Cell inner membrane</location>
        <topology evidence="11">Multi-pass membrane protein</topology>
    </subcellularLocation>
    <subcellularLocation>
        <location evidence="1">Cell membrane</location>
        <topology evidence="1">Multi-pass membrane protein</topology>
    </subcellularLocation>
</comment>
<comment type="caution">
    <text evidence="13">The sequence shown here is derived from an EMBL/GenBank/DDBJ whole genome shotgun (WGS) entry which is preliminary data.</text>
</comment>
<evidence type="ECO:0000256" key="7">
    <source>
        <dbReference type="ARBA" id="ARBA00022903"/>
    </source>
</evidence>
<evidence type="ECO:0000313" key="13">
    <source>
        <dbReference type="EMBL" id="PCI77073.1"/>
    </source>
</evidence>
<evidence type="ECO:0000259" key="12">
    <source>
        <dbReference type="PROSITE" id="PS51012"/>
    </source>
</evidence>
<name>A0A2A4X396_9GAMM</name>
<feature type="transmembrane region" description="Helical" evidence="11">
    <location>
        <begin position="73"/>
        <end position="92"/>
    </location>
</feature>
<protein>
    <recommendedName>
        <fullName evidence="11">Transport permease protein</fullName>
    </recommendedName>
</protein>
<evidence type="ECO:0000256" key="4">
    <source>
        <dbReference type="ARBA" id="ARBA00022475"/>
    </source>
</evidence>
<feature type="transmembrane region" description="Helical" evidence="11">
    <location>
        <begin position="113"/>
        <end position="138"/>
    </location>
</feature>
<evidence type="ECO:0000256" key="6">
    <source>
        <dbReference type="ARBA" id="ARBA00022692"/>
    </source>
</evidence>
<dbReference type="PROSITE" id="PS51012">
    <property type="entry name" value="ABC_TM2"/>
    <property type="match status" value="1"/>
</dbReference>
<dbReference type="Pfam" id="PF01061">
    <property type="entry name" value="ABC2_membrane"/>
    <property type="match status" value="1"/>
</dbReference>
<evidence type="ECO:0000256" key="3">
    <source>
        <dbReference type="ARBA" id="ARBA00022448"/>
    </source>
</evidence>
<accession>A0A2A4X396</accession>
<dbReference type="GO" id="GO:0043190">
    <property type="term" value="C:ATP-binding cassette (ABC) transporter complex"/>
    <property type="evidence" value="ECO:0007669"/>
    <property type="project" value="InterPro"/>
</dbReference>
<evidence type="ECO:0000256" key="5">
    <source>
        <dbReference type="ARBA" id="ARBA00022597"/>
    </source>
</evidence>
<dbReference type="PANTHER" id="PTHR30413:SF10">
    <property type="entry name" value="CAPSULE POLYSACCHARIDE EXPORT INNER-MEMBRANE PROTEIN CTRC"/>
    <property type="match status" value="1"/>
</dbReference>
<gene>
    <name evidence="13" type="ORF">COB20_09065</name>
</gene>
<dbReference type="InterPro" id="IPR000412">
    <property type="entry name" value="ABC_2_transport"/>
</dbReference>
<dbReference type="GO" id="GO:0140359">
    <property type="term" value="F:ABC-type transporter activity"/>
    <property type="evidence" value="ECO:0007669"/>
    <property type="project" value="InterPro"/>
</dbReference>
<feature type="transmembrane region" description="Helical" evidence="11">
    <location>
        <begin position="39"/>
        <end position="61"/>
    </location>
</feature>
<evidence type="ECO:0000256" key="1">
    <source>
        <dbReference type="ARBA" id="ARBA00004651"/>
    </source>
</evidence>
<feature type="transmembrane region" description="Helical" evidence="11">
    <location>
        <begin position="224"/>
        <end position="252"/>
    </location>
</feature>
<evidence type="ECO:0000256" key="8">
    <source>
        <dbReference type="ARBA" id="ARBA00022989"/>
    </source>
</evidence>
<keyword evidence="4 11" id="KW-1003">Cell membrane</keyword>
<organism evidence="13 14">
    <name type="scientific">SAR86 cluster bacterium</name>
    <dbReference type="NCBI Taxonomy" id="2030880"/>
    <lineage>
        <taxon>Bacteria</taxon>
        <taxon>Pseudomonadati</taxon>
        <taxon>Pseudomonadota</taxon>
        <taxon>Gammaproteobacteria</taxon>
        <taxon>SAR86 cluster</taxon>
    </lineage>
</organism>
<dbReference type="Proteomes" id="UP000218767">
    <property type="component" value="Unassembled WGS sequence"/>
</dbReference>
<dbReference type="GO" id="GO:0015920">
    <property type="term" value="P:lipopolysaccharide transport"/>
    <property type="evidence" value="ECO:0007669"/>
    <property type="project" value="TreeGrafter"/>
</dbReference>
<keyword evidence="7" id="KW-0972">Capsule biogenesis/degradation</keyword>
<dbReference type="EMBL" id="NVUL01000049">
    <property type="protein sequence ID" value="PCI77073.1"/>
    <property type="molecule type" value="Genomic_DNA"/>
</dbReference>
<feature type="transmembrane region" description="Helical" evidence="11">
    <location>
        <begin position="150"/>
        <end position="176"/>
    </location>
</feature>
<dbReference type="PANTHER" id="PTHR30413">
    <property type="entry name" value="INNER MEMBRANE TRANSPORT PERMEASE"/>
    <property type="match status" value="1"/>
</dbReference>
<evidence type="ECO:0000256" key="11">
    <source>
        <dbReference type="RuleBase" id="RU361157"/>
    </source>
</evidence>
<evidence type="ECO:0000313" key="14">
    <source>
        <dbReference type="Proteomes" id="UP000218767"/>
    </source>
</evidence>
<keyword evidence="9" id="KW-0625">Polysaccharide transport</keyword>
<comment type="similarity">
    <text evidence="2 11">Belongs to the ABC-2 integral membrane protein family.</text>
</comment>
<feature type="domain" description="ABC transmembrane type-2" evidence="12">
    <location>
        <begin position="37"/>
        <end position="260"/>
    </location>
</feature>
<evidence type="ECO:0000256" key="2">
    <source>
        <dbReference type="ARBA" id="ARBA00007783"/>
    </source>
</evidence>
<keyword evidence="3 11" id="KW-0813">Transport</keyword>
<evidence type="ECO:0000256" key="10">
    <source>
        <dbReference type="ARBA" id="ARBA00023136"/>
    </source>
</evidence>
<proteinExistence type="inferred from homology"/>
<dbReference type="InterPro" id="IPR013525">
    <property type="entry name" value="ABC2_TM"/>
</dbReference>
<keyword evidence="10 11" id="KW-0472">Membrane</keyword>
<keyword evidence="6 11" id="KW-0812">Transmembrane</keyword>
<feature type="transmembrane region" description="Helical" evidence="11">
    <location>
        <begin position="183"/>
        <end position="204"/>
    </location>
</feature>
<sequence>MLFTILREWMMTPFTHYRLFHNFAKQDFLAQFTASIGGFLWLIITPIIHIMIYAFVFGVLFGQRPAAGFEESTFVVFMMVGYLPWFAFADSIGKSTGLLIEKAPLITKVKFPVQIIPVVGSVIPYLTHAIGFGILLAYLATQGYWNWMWFYLPFVFFFQFLFTLGLVAILSALSVFLRDLQQLVALGITVWFFLTPIIWPISIIEDEAQRSIFLLNPMHSFVSLYREIVLLGQVTFIHLQIIIPVSIITYFFGGWLFMKIKQAFGDVL</sequence>
<keyword evidence="8 11" id="KW-1133">Transmembrane helix</keyword>
<evidence type="ECO:0000256" key="9">
    <source>
        <dbReference type="ARBA" id="ARBA00023047"/>
    </source>
</evidence>
<dbReference type="AlphaFoldDB" id="A0A2A4X396"/>
<dbReference type="GO" id="GO:0015774">
    <property type="term" value="P:polysaccharide transport"/>
    <property type="evidence" value="ECO:0007669"/>
    <property type="project" value="UniProtKB-KW"/>
</dbReference>
<keyword evidence="5" id="KW-0762">Sugar transport</keyword>